<accession>A0A8X7CNG7</accession>
<feature type="domain" description="C2" evidence="7">
    <location>
        <begin position="25"/>
        <end position="174"/>
    </location>
</feature>
<dbReference type="SUPFAM" id="SSF49562">
    <property type="entry name" value="C2 domain (Calcium/lipid-binding domain, CaLB)"/>
    <property type="match status" value="1"/>
</dbReference>
<comment type="subcellular location">
    <subcellularLocation>
        <location evidence="1">Membrane</location>
        <topology evidence="1">Single-pass membrane protein</topology>
    </subcellularLocation>
</comment>
<dbReference type="Pfam" id="PF00168">
    <property type="entry name" value="C2"/>
    <property type="match status" value="1"/>
</dbReference>
<comment type="caution">
    <text evidence="8">The sequence shown here is derived from an EMBL/GenBank/DDBJ whole genome shotgun (WGS) entry which is preliminary data.</text>
</comment>
<keyword evidence="4" id="KW-1133">Transmembrane helix</keyword>
<evidence type="ECO:0000256" key="3">
    <source>
        <dbReference type="ARBA" id="ARBA00022737"/>
    </source>
</evidence>
<dbReference type="GO" id="GO:0007009">
    <property type="term" value="P:plasma membrane organization"/>
    <property type="evidence" value="ECO:0007669"/>
    <property type="project" value="TreeGrafter"/>
</dbReference>
<keyword evidence="3" id="KW-0677">Repeat</keyword>
<evidence type="ECO:0000259" key="7">
    <source>
        <dbReference type="PROSITE" id="PS50004"/>
    </source>
</evidence>
<dbReference type="Pfam" id="PF16165">
    <property type="entry name" value="Ferlin_C"/>
    <property type="match status" value="1"/>
</dbReference>
<dbReference type="PANTHER" id="PTHR12546">
    <property type="entry name" value="FER-1-LIKE"/>
    <property type="match status" value="1"/>
</dbReference>
<evidence type="ECO:0000313" key="8">
    <source>
        <dbReference type="EMBL" id="GFY74838.1"/>
    </source>
</evidence>
<evidence type="ECO:0000256" key="4">
    <source>
        <dbReference type="ARBA" id="ARBA00022989"/>
    </source>
</evidence>
<organism evidence="8 9">
    <name type="scientific">Trichonephila inaurata madagascariensis</name>
    <dbReference type="NCBI Taxonomy" id="2747483"/>
    <lineage>
        <taxon>Eukaryota</taxon>
        <taxon>Metazoa</taxon>
        <taxon>Ecdysozoa</taxon>
        <taxon>Arthropoda</taxon>
        <taxon>Chelicerata</taxon>
        <taxon>Arachnida</taxon>
        <taxon>Araneae</taxon>
        <taxon>Araneomorphae</taxon>
        <taxon>Entelegynae</taxon>
        <taxon>Araneoidea</taxon>
        <taxon>Nephilidae</taxon>
        <taxon>Trichonephila</taxon>
        <taxon>Trichonephila inaurata</taxon>
    </lineage>
</organism>
<dbReference type="InterPro" id="IPR000008">
    <property type="entry name" value="C2_dom"/>
</dbReference>
<dbReference type="Gene3D" id="2.60.40.150">
    <property type="entry name" value="C2 domain"/>
    <property type="match status" value="1"/>
</dbReference>
<dbReference type="GO" id="GO:0016020">
    <property type="term" value="C:membrane"/>
    <property type="evidence" value="ECO:0007669"/>
    <property type="project" value="UniProtKB-SubCell"/>
</dbReference>
<dbReference type="CDD" id="cd08374">
    <property type="entry name" value="C2F_Ferlin"/>
    <property type="match status" value="1"/>
</dbReference>
<dbReference type="OrthoDB" id="6421401at2759"/>
<evidence type="ECO:0000256" key="6">
    <source>
        <dbReference type="SAM" id="MobiDB-lite"/>
    </source>
</evidence>
<feature type="region of interest" description="Disordered" evidence="6">
    <location>
        <begin position="227"/>
        <end position="280"/>
    </location>
</feature>
<dbReference type="AlphaFoldDB" id="A0A8X7CNG7"/>
<evidence type="ECO:0000256" key="1">
    <source>
        <dbReference type="ARBA" id="ARBA00004167"/>
    </source>
</evidence>
<keyword evidence="2" id="KW-0812">Transmembrane</keyword>
<keyword evidence="5" id="KW-0472">Membrane</keyword>
<dbReference type="InterPro" id="IPR032362">
    <property type="entry name" value="Ferlin_C"/>
</dbReference>
<dbReference type="PANTHER" id="PTHR12546:SF60">
    <property type="entry name" value="MISFIRE, ISOFORM F"/>
    <property type="match status" value="1"/>
</dbReference>
<dbReference type="InterPro" id="IPR037725">
    <property type="entry name" value="C2F_Ferlin"/>
</dbReference>
<keyword evidence="9" id="KW-1185">Reference proteome</keyword>
<dbReference type="InterPro" id="IPR035892">
    <property type="entry name" value="C2_domain_sf"/>
</dbReference>
<reference evidence="8" key="1">
    <citation type="submission" date="2020-08" db="EMBL/GenBank/DDBJ databases">
        <title>Multicomponent nature underlies the extraordinary mechanical properties of spider dragline silk.</title>
        <authorList>
            <person name="Kono N."/>
            <person name="Nakamura H."/>
            <person name="Mori M."/>
            <person name="Yoshida Y."/>
            <person name="Ohtoshi R."/>
            <person name="Malay A.D."/>
            <person name="Moran D.A.P."/>
            <person name="Tomita M."/>
            <person name="Numata K."/>
            <person name="Arakawa K."/>
        </authorList>
    </citation>
    <scope>NUCLEOTIDE SEQUENCE</scope>
</reference>
<dbReference type="Proteomes" id="UP000886998">
    <property type="component" value="Unassembled WGS sequence"/>
</dbReference>
<evidence type="ECO:0000256" key="2">
    <source>
        <dbReference type="ARBA" id="ARBA00022692"/>
    </source>
</evidence>
<dbReference type="EMBL" id="BMAV01020994">
    <property type="protein sequence ID" value="GFY74838.1"/>
    <property type="molecule type" value="Genomic_DNA"/>
</dbReference>
<dbReference type="PROSITE" id="PS50004">
    <property type="entry name" value="C2"/>
    <property type="match status" value="1"/>
</dbReference>
<dbReference type="InterPro" id="IPR037721">
    <property type="entry name" value="Ferlin"/>
</dbReference>
<evidence type="ECO:0000256" key="5">
    <source>
        <dbReference type="ARBA" id="ARBA00023136"/>
    </source>
</evidence>
<protein>
    <submittedName>
        <fullName evidence="8">Otoferlin</fullName>
    </submittedName>
</protein>
<name>A0A8X7CNG7_9ARAC</name>
<gene>
    <name evidence="8" type="primary">otof</name>
    <name evidence="8" type="ORF">TNIN_370171</name>
</gene>
<proteinExistence type="predicted"/>
<sequence>MTLFLLTKKKAFPNYSSAKPRQRRSTDDVFGHVRGGHCPTQYELRIIIWNTDEVILDDDAFFTGEKMSDIYVKGWLTKKEDAQTTDIHYRSLTGEGNFNWRFVFPFDYLSIERKLVVMKKVSIFSWDETEFKVQPVLELQVWDADHLSSDDYLGSISLDLNQFPRGAHSSRQCTLNMLKKDGSVPQISIFKNLRVRGWWPICQRISKGELILTGKVEAEIQLLTKEEAEKNPAGKGRKMPDALPVPNALNEEDELVSRAGGGKSPPAGHALRSTEKPFSR</sequence>
<evidence type="ECO:0000313" key="9">
    <source>
        <dbReference type="Proteomes" id="UP000886998"/>
    </source>
</evidence>